<protein>
    <submittedName>
        <fullName evidence="2">Uncharacterized protein</fullName>
    </submittedName>
</protein>
<accession>A0A9W8J8T0</accession>
<organism evidence="2 3">
    <name type="scientific">Candolleomyces eurysporus</name>
    <dbReference type="NCBI Taxonomy" id="2828524"/>
    <lineage>
        <taxon>Eukaryota</taxon>
        <taxon>Fungi</taxon>
        <taxon>Dikarya</taxon>
        <taxon>Basidiomycota</taxon>
        <taxon>Agaricomycotina</taxon>
        <taxon>Agaricomycetes</taxon>
        <taxon>Agaricomycetidae</taxon>
        <taxon>Agaricales</taxon>
        <taxon>Agaricineae</taxon>
        <taxon>Psathyrellaceae</taxon>
        <taxon>Candolleomyces</taxon>
    </lineage>
</organism>
<name>A0A9W8J8T0_9AGAR</name>
<evidence type="ECO:0000256" key="1">
    <source>
        <dbReference type="SAM" id="MobiDB-lite"/>
    </source>
</evidence>
<feature type="region of interest" description="Disordered" evidence="1">
    <location>
        <begin position="1"/>
        <end position="24"/>
    </location>
</feature>
<gene>
    <name evidence="2" type="ORF">H1R20_g8763</name>
</gene>
<dbReference type="AlphaFoldDB" id="A0A9W8J8T0"/>
<dbReference type="EMBL" id="JANBPK010000930">
    <property type="protein sequence ID" value="KAJ2928348.1"/>
    <property type="molecule type" value="Genomic_DNA"/>
</dbReference>
<sequence>MEDPLNAPPRRTFAPEEEEEEDEDFGGLYRIILPPEPFVFGTSHIPQRSVPAHIPRPDYVTVFRSGQPGSSSRPKFNGVIKLGGDEELGVREAAKLAGRVREFAGSLVKVRLPLPFQGVLLFRVVGRRS</sequence>
<proteinExistence type="predicted"/>
<feature type="non-terminal residue" evidence="2">
    <location>
        <position position="129"/>
    </location>
</feature>
<feature type="compositionally biased region" description="Acidic residues" evidence="1">
    <location>
        <begin position="15"/>
        <end position="24"/>
    </location>
</feature>
<keyword evidence="3" id="KW-1185">Reference proteome</keyword>
<dbReference type="OrthoDB" id="3209743at2759"/>
<dbReference type="Proteomes" id="UP001140091">
    <property type="component" value="Unassembled WGS sequence"/>
</dbReference>
<reference evidence="2" key="1">
    <citation type="submission" date="2022-06" db="EMBL/GenBank/DDBJ databases">
        <title>Genome Sequence of Candolleomyces eurysporus.</title>
        <authorList>
            <person name="Buettner E."/>
        </authorList>
    </citation>
    <scope>NUCLEOTIDE SEQUENCE</scope>
    <source>
        <strain evidence="2">VTCC 930004</strain>
    </source>
</reference>
<evidence type="ECO:0000313" key="2">
    <source>
        <dbReference type="EMBL" id="KAJ2928348.1"/>
    </source>
</evidence>
<comment type="caution">
    <text evidence="2">The sequence shown here is derived from an EMBL/GenBank/DDBJ whole genome shotgun (WGS) entry which is preliminary data.</text>
</comment>
<evidence type="ECO:0000313" key="3">
    <source>
        <dbReference type="Proteomes" id="UP001140091"/>
    </source>
</evidence>